<dbReference type="Gene3D" id="2.40.50.90">
    <property type="match status" value="1"/>
</dbReference>
<dbReference type="InterPro" id="IPR035437">
    <property type="entry name" value="SNase_OB-fold_sf"/>
</dbReference>
<organism evidence="2 3">
    <name type="scientific">Candidatus Thiodiazotropha taylori</name>
    <dbReference type="NCBI Taxonomy" id="2792791"/>
    <lineage>
        <taxon>Bacteria</taxon>
        <taxon>Pseudomonadati</taxon>
        <taxon>Pseudomonadota</taxon>
        <taxon>Gammaproteobacteria</taxon>
        <taxon>Chromatiales</taxon>
        <taxon>Sedimenticolaceae</taxon>
        <taxon>Candidatus Thiodiazotropha</taxon>
    </lineage>
</organism>
<proteinExistence type="predicted"/>
<evidence type="ECO:0000259" key="1">
    <source>
        <dbReference type="PROSITE" id="PS50830"/>
    </source>
</evidence>
<dbReference type="InterPro" id="IPR016071">
    <property type="entry name" value="Staphylococal_nuclease_OB-fold"/>
</dbReference>
<dbReference type="SUPFAM" id="SSF50199">
    <property type="entry name" value="Staphylococcal nuclease"/>
    <property type="match status" value="1"/>
</dbReference>
<name>A0A9E4KGZ0_9GAMM</name>
<dbReference type="Pfam" id="PF00565">
    <property type="entry name" value="SNase"/>
    <property type="match status" value="1"/>
</dbReference>
<accession>A0A9E4KGZ0</accession>
<protein>
    <submittedName>
        <fullName evidence="2">Thermonuclease family protein</fullName>
    </submittedName>
</protein>
<evidence type="ECO:0000313" key="3">
    <source>
        <dbReference type="Proteomes" id="UP000886667"/>
    </source>
</evidence>
<evidence type="ECO:0000313" key="2">
    <source>
        <dbReference type="EMBL" id="MCG7947764.1"/>
    </source>
</evidence>
<sequence length="152" mass="16714">MKHTRLFQIVLISSFWVISLIGQTSHAASIQGHVINVDSGELIQIKSSDGRYRQVKLVGIHIPRHSKVGSIDAKRHLAMLLAGRIVTVEYQKLTTKGVILGLVRHGGTDVALQMLKAGLARVSIGDPINPQTLGIYQAYEARARNRGMGLWQ</sequence>
<dbReference type="PROSITE" id="PS50830">
    <property type="entry name" value="TNASE_3"/>
    <property type="match status" value="1"/>
</dbReference>
<dbReference type="EMBL" id="JAEPCM010000557">
    <property type="protein sequence ID" value="MCG7947764.1"/>
    <property type="molecule type" value="Genomic_DNA"/>
</dbReference>
<reference evidence="2" key="1">
    <citation type="journal article" date="2021" name="Proc. Natl. Acad. Sci. U.S.A.">
        <title>Global biogeography of chemosynthetic symbionts reveals both localized and globally distributed symbiont groups. .</title>
        <authorList>
            <person name="Osvatic J.T."/>
            <person name="Wilkins L.G.E."/>
            <person name="Leibrecht L."/>
            <person name="Leray M."/>
            <person name="Zauner S."/>
            <person name="Polzin J."/>
            <person name="Camacho Y."/>
            <person name="Gros O."/>
            <person name="van Gils J.A."/>
            <person name="Eisen J.A."/>
            <person name="Petersen J.M."/>
            <person name="Yuen B."/>
        </authorList>
    </citation>
    <scope>NUCLEOTIDE SEQUENCE</scope>
    <source>
        <strain evidence="2">MAGclacostrist064TRANS</strain>
    </source>
</reference>
<dbReference type="Proteomes" id="UP000886667">
    <property type="component" value="Unassembled WGS sequence"/>
</dbReference>
<comment type="caution">
    <text evidence="2">The sequence shown here is derived from an EMBL/GenBank/DDBJ whole genome shotgun (WGS) entry which is preliminary data.</text>
</comment>
<dbReference type="SMART" id="SM00318">
    <property type="entry name" value="SNc"/>
    <property type="match status" value="1"/>
</dbReference>
<gene>
    <name evidence="2" type="ORF">JAZ07_15580</name>
</gene>
<dbReference type="AlphaFoldDB" id="A0A9E4KGZ0"/>
<feature type="domain" description="TNase-like" evidence="1">
    <location>
        <begin position="28"/>
        <end position="152"/>
    </location>
</feature>